<dbReference type="PROSITE" id="PS50818">
    <property type="entry name" value="INTEIN_C_TER"/>
    <property type="match status" value="1"/>
</dbReference>
<dbReference type="PROSITE" id="PS50817">
    <property type="entry name" value="INTEIN_N_TER"/>
    <property type="match status" value="1"/>
</dbReference>
<reference evidence="3 4" key="1">
    <citation type="submission" date="2020-08" db="EMBL/GenBank/DDBJ databases">
        <title>Genomic Encyclopedia of Type Strains, Phase IV (KMG-IV): sequencing the most valuable type-strain genomes for metagenomic binning, comparative biology and taxonomic classification.</title>
        <authorList>
            <person name="Goeker M."/>
        </authorList>
    </citation>
    <scope>NUCLEOTIDE SEQUENCE [LARGE SCALE GENOMIC DNA]</scope>
    <source>
        <strain evidence="3 4">DSM 102238</strain>
    </source>
</reference>
<feature type="region of interest" description="Disordered" evidence="1">
    <location>
        <begin position="281"/>
        <end position="335"/>
    </location>
</feature>
<comment type="caution">
    <text evidence="3">The sequence shown here is derived from an EMBL/GenBank/DDBJ whole genome shotgun (WGS) entry which is preliminary data.</text>
</comment>
<dbReference type="NCBIfam" id="TIGR01443">
    <property type="entry name" value="intein_Cterm"/>
    <property type="match status" value="1"/>
</dbReference>
<dbReference type="InterPro" id="IPR006141">
    <property type="entry name" value="Intein_N"/>
</dbReference>
<dbReference type="InterPro" id="IPR030934">
    <property type="entry name" value="Intein_C"/>
</dbReference>
<protein>
    <submittedName>
        <fullName evidence="3">LysM repeat protein</fullName>
    </submittedName>
</protein>
<dbReference type="Proteomes" id="UP000542776">
    <property type="component" value="Unassembled WGS sequence"/>
</dbReference>
<dbReference type="InterPro" id="IPR036844">
    <property type="entry name" value="Hint_dom_sf"/>
</dbReference>
<gene>
    <name evidence="3" type="ORF">GGR04_003957</name>
</gene>
<evidence type="ECO:0000313" key="3">
    <source>
        <dbReference type="EMBL" id="MBB4000081.1"/>
    </source>
</evidence>
<feature type="compositionally biased region" description="Low complexity" evidence="1">
    <location>
        <begin position="290"/>
        <end position="299"/>
    </location>
</feature>
<dbReference type="SUPFAM" id="SSF54106">
    <property type="entry name" value="LysM domain"/>
    <property type="match status" value="1"/>
</dbReference>
<dbReference type="EMBL" id="JACIEK010000015">
    <property type="protein sequence ID" value="MBB4000081.1"/>
    <property type="molecule type" value="Genomic_DNA"/>
</dbReference>
<accession>A0A7W6H7P0</accession>
<dbReference type="SUPFAM" id="SSF51294">
    <property type="entry name" value="Hedgehog/intein (Hint) domain"/>
    <property type="match status" value="1"/>
</dbReference>
<proteinExistence type="predicted"/>
<dbReference type="InterPro" id="IPR018392">
    <property type="entry name" value="LysM"/>
</dbReference>
<dbReference type="InterPro" id="IPR036779">
    <property type="entry name" value="LysM_dom_sf"/>
</dbReference>
<dbReference type="SMART" id="SM00257">
    <property type="entry name" value="LysM"/>
    <property type="match status" value="1"/>
</dbReference>
<name>A0A7W6H7P0_9HYPH</name>
<dbReference type="CDD" id="cd00081">
    <property type="entry name" value="Hint"/>
    <property type="match status" value="1"/>
</dbReference>
<dbReference type="Gene3D" id="3.10.350.10">
    <property type="entry name" value="LysM domain"/>
    <property type="match status" value="1"/>
</dbReference>
<dbReference type="PROSITE" id="PS51782">
    <property type="entry name" value="LYSM"/>
    <property type="match status" value="1"/>
</dbReference>
<dbReference type="GO" id="GO:0016539">
    <property type="term" value="P:intein-mediated protein splicing"/>
    <property type="evidence" value="ECO:0007669"/>
    <property type="project" value="InterPro"/>
</dbReference>
<dbReference type="Gene3D" id="2.170.16.10">
    <property type="entry name" value="Hedgehog/Intein (Hint) domain"/>
    <property type="match status" value="1"/>
</dbReference>
<sequence length="859" mass="89534">MRALNTTDPMCFPGSTVVQIADNSFRPIAQLNIGDHVLAFDPTVNQGRGALHPRRIMRIFHNVTTEWVRLSWDEGGKARELVSTPGHHFLDQFGEFPPIEAMIAEGQATVVLASGEIKQVYAESISYSQDRAHLFERAECYSVAAGNAAIAPVAVDGWQSYNIEVEGFHTYVANGVRVHNASLNYTVQPGDTLSQIAANYGTTATAIGAVNRVENIDRIYSGQQVHVVEGPATSLPSLGPSPVQGGAIGVGSTNGIVSTPNRGIVPGSSAFEDSTATQQYNGTTFRDEGSTGSSGNSSGSSGGSGLTSRQGGGLVPGSDATEDSTANTSRSKPILLDLDGDGVEISDLRSSNQYFDLAGDGSKHRTAWAGAGDGILVRDAGNDGRIDLAHEIDFTFWDATATSDMEALRNAFDTNRNGKLDSGDTDFGLFKVMVTNGNGTTSLKTLTELGITSIGLVTDNQTVRLSDGSAIQGTTAFTRTNGTTGAAADVVLAYASDGHNVKQTVSTNADGSTTIVNTTFNENGGMAEAVTSTVSANGLTRTVSTDDDGDGVRDSVLNETMSVASSGERTLTQSFYDGSGTILESREVTKTSADKKVVTVSRDADGSGAFDSVETRTKASDGSLTLEIKGLNPDGSTRASSTTTTSANGLSQTIRADLDGDGSANATRTVATTVAGNGTRTETLTEYAGMGTTTAHKIGQMVTTYRADGTGKKTVSDLDGDGDTDMIVDEVIARKADGSIVTTSSTSNGDNSLRSRTITTLSADGNTEIVHRDADGDGVFELKTNQVTTVDASGSVNRTVTSTTANGARTSQGVSTWNADGSARSTQIDTEAPLRIANQVAVIPFCSIFRRRTPGTAVR</sequence>
<dbReference type="RefSeq" id="WP_183201632.1">
    <property type="nucleotide sequence ID" value="NZ_JACIEK010000015.1"/>
</dbReference>
<evidence type="ECO:0000256" key="1">
    <source>
        <dbReference type="SAM" id="MobiDB-lite"/>
    </source>
</evidence>
<dbReference type="CDD" id="cd00118">
    <property type="entry name" value="LysM"/>
    <property type="match status" value="1"/>
</dbReference>
<keyword evidence="4" id="KW-1185">Reference proteome</keyword>
<evidence type="ECO:0000313" key="4">
    <source>
        <dbReference type="Proteomes" id="UP000542776"/>
    </source>
</evidence>
<evidence type="ECO:0000259" key="2">
    <source>
        <dbReference type="PROSITE" id="PS51782"/>
    </source>
</evidence>
<organism evidence="3 4">
    <name type="scientific">Aureimonas pseudogalii</name>
    <dbReference type="NCBI Taxonomy" id="1744844"/>
    <lineage>
        <taxon>Bacteria</taxon>
        <taxon>Pseudomonadati</taxon>
        <taxon>Pseudomonadota</taxon>
        <taxon>Alphaproteobacteria</taxon>
        <taxon>Hyphomicrobiales</taxon>
        <taxon>Aurantimonadaceae</taxon>
        <taxon>Aureimonas</taxon>
    </lineage>
</organism>
<feature type="compositionally biased region" description="Gly residues" evidence="1">
    <location>
        <begin position="300"/>
        <end position="315"/>
    </location>
</feature>
<feature type="domain" description="LysM" evidence="2">
    <location>
        <begin position="183"/>
        <end position="227"/>
    </location>
</feature>
<dbReference type="AlphaFoldDB" id="A0A7W6H7P0"/>
<dbReference type="Pfam" id="PF01476">
    <property type="entry name" value="LysM"/>
    <property type="match status" value="1"/>
</dbReference>